<evidence type="ECO:0000313" key="3">
    <source>
        <dbReference type="Proteomes" id="UP000010716"/>
    </source>
</evidence>
<protein>
    <submittedName>
        <fullName evidence="1">Uncharacterized protein</fullName>
    </submittedName>
</protein>
<accession>F5L8C5</accession>
<dbReference type="AlphaFoldDB" id="F5L8C5"/>
<gene>
    <name evidence="1" type="ORF">CathTA2_2077</name>
    <name evidence="2" type="ORF">HUR95_07060</name>
</gene>
<dbReference type="Proteomes" id="UP000825179">
    <property type="component" value="Chromosome"/>
</dbReference>
<evidence type="ECO:0000313" key="1">
    <source>
        <dbReference type="EMBL" id="EGL82445.1"/>
    </source>
</evidence>
<reference evidence="2 4" key="2">
    <citation type="journal article" date="2020" name="Extremophiles">
        <title>Genomic analysis of Caldalkalibacillus thermarum TA2.A1 reveals aerobic alkaliphilic metabolism and evolutionary hallmarks linking alkaliphilic bacteria and plant life.</title>
        <authorList>
            <person name="de Jong S.I."/>
            <person name="van den Broek M.A."/>
            <person name="Merkel A.Y."/>
            <person name="de la Torre Cortes P."/>
            <person name="Kalamorz F."/>
            <person name="Cook G.M."/>
            <person name="van Loosdrecht M.C.M."/>
            <person name="McMillan D.G.G."/>
        </authorList>
    </citation>
    <scope>NUCLEOTIDE SEQUENCE [LARGE SCALE GENOMIC DNA]</scope>
    <source>
        <strain evidence="2 4">TA2.A1</strain>
    </source>
</reference>
<evidence type="ECO:0000313" key="4">
    <source>
        <dbReference type="Proteomes" id="UP000825179"/>
    </source>
</evidence>
<keyword evidence="4" id="KW-1185">Reference proteome</keyword>
<reference evidence="2" key="3">
    <citation type="submission" date="2021-08" db="EMBL/GenBank/DDBJ databases">
        <authorList>
            <person name="de Jong S."/>
            <person name="van den Broek M."/>
            <person name="Merkel A."/>
            <person name="de la Torre Cortes P."/>
            <person name="Kalamorz F."/>
            <person name="Cook G."/>
            <person name="van Loosdrecht M."/>
            <person name="McMillan D."/>
        </authorList>
    </citation>
    <scope>NUCLEOTIDE SEQUENCE</scope>
    <source>
        <strain evidence="2">TA2.A1</strain>
    </source>
</reference>
<dbReference type="OrthoDB" id="9772485at2"/>
<dbReference type="EMBL" id="CP082237">
    <property type="protein sequence ID" value="QZT34987.1"/>
    <property type="molecule type" value="Genomic_DNA"/>
</dbReference>
<reference evidence="1 3" key="1">
    <citation type="journal article" date="2011" name="J. Bacteriol.">
        <title>Draft genome sequence of the thermoalkaliphilic Caldalkalibacillus thermarum strain TA2.A1.</title>
        <authorList>
            <person name="Kalamorz F."/>
            <person name="Keis S."/>
            <person name="McMillan D.G."/>
            <person name="Olsson K."/>
            <person name="Stanton J.A."/>
            <person name="Stockwell P."/>
            <person name="Black M.A."/>
            <person name="Klingeman D.M."/>
            <person name="Land M.L."/>
            <person name="Han C.S."/>
            <person name="Martin S.L."/>
            <person name="Becher S.A."/>
            <person name="Peddie C.J."/>
            <person name="Morgan H.W."/>
            <person name="Matthies D."/>
            <person name="Preiss L."/>
            <person name="Meier T."/>
            <person name="Brown S.D."/>
            <person name="Cook G.M."/>
        </authorList>
    </citation>
    <scope>NUCLEOTIDE SEQUENCE [LARGE SCALE GENOMIC DNA]</scope>
    <source>
        <strain evidence="1 3">TA2.A1</strain>
    </source>
</reference>
<dbReference type="KEGG" id="cthu:HUR95_07060"/>
<dbReference type="EMBL" id="AFCE01000149">
    <property type="protein sequence ID" value="EGL82445.1"/>
    <property type="molecule type" value="Genomic_DNA"/>
</dbReference>
<name>F5L8C5_CALTT</name>
<dbReference type="Proteomes" id="UP000010716">
    <property type="component" value="Unassembled WGS sequence"/>
</dbReference>
<sequence length="48" mass="5365">MVMVQRILFLTPYITGARGNAITAQRIADGYRARGYEVRLLAYAEGMS</sequence>
<proteinExistence type="predicted"/>
<organism evidence="1 3">
    <name type="scientific">Caldalkalibacillus thermarum (strain TA2.A1)</name>
    <dbReference type="NCBI Taxonomy" id="986075"/>
    <lineage>
        <taxon>Bacteria</taxon>
        <taxon>Bacillati</taxon>
        <taxon>Bacillota</taxon>
        <taxon>Bacilli</taxon>
        <taxon>Bacillales</taxon>
        <taxon>Bacillaceae</taxon>
        <taxon>Caldalkalibacillus</taxon>
    </lineage>
</organism>
<dbReference type="RefSeq" id="WP_007505321.1">
    <property type="nucleotide sequence ID" value="NZ_AFCE01000149.1"/>
</dbReference>
<evidence type="ECO:0000313" key="2">
    <source>
        <dbReference type="EMBL" id="QZT34987.1"/>
    </source>
</evidence>